<dbReference type="EMBL" id="NQVE01000030">
    <property type="protein sequence ID" value="RAL52699.1"/>
    <property type="molecule type" value="Genomic_DNA"/>
</dbReference>
<dbReference type="GO" id="GO:0003676">
    <property type="term" value="F:nucleic acid binding"/>
    <property type="evidence" value="ECO:0007669"/>
    <property type="project" value="InterPro"/>
</dbReference>
<accession>A0A328E7X0</accession>
<comment type="caution">
    <text evidence="1">The sequence shown here is derived from an EMBL/GenBank/DDBJ whole genome shotgun (WGS) entry which is preliminary data.</text>
</comment>
<protein>
    <recommendedName>
        <fullName evidence="3">3'-5' exonuclease domain-containing protein</fullName>
    </recommendedName>
</protein>
<gene>
    <name evidence="1" type="ORF">DM860_007467</name>
</gene>
<sequence>MIPATYLSRMGLYDVTIGGVNVRARVIDDPKLVDHALTELELTADNPFVGLDLKTCRDALGRRRCALLILCTKTKCLIIQLDRMTKKSQNTRIPCVLGEFLSDKCLCFVSPNGFTKRTSGLSFRENANVVTLTQFCGPSRSPRVFECKRIWAVEVGEYAARVLKNPKLLKCKSLEKLGAEAGVDLNTTALSDSGARAKRPSPEWDSRLFSEEEVVSVMYDAVACYLIVQKLLAS</sequence>
<keyword evidence="2" id="KW-1185">Reference proteome</keyword>
<evidence type="ECO:0000313" key="1">
    <source>
        <dbReference type="EMBL" id="RAL52699.1"/>
    </source>
</evidence>
<dbReference type="AlphaFoldDB" id="A0A328E7X0"/>
<dbReference type="InterPro" id="IPR036397">
    <property type="entry name" value="RNaseH_sf"/>
</dbReference>
<reference evidence="1 2" key="1">
    <citation type="submission" date="2018-06" db="EMBL/GenBank/DDBJ databases">
        <title>The Genome of Cuscuta australis (Dodder) Provides Insight into the Evolution of Plant Parasitism.</title>
        <authorList>
            <person name="Liu H."/>
        </authorList>
    </citation>
    <scope>NUCLEOTIDE SEQUENCE [LARGE SCALE GENOMIC DNA]</scope>
    <source>
        <strain evidence="2">cv. Yunnan</strain>
        <tissue evidence="1">Vines</tissue>
    </source>
</reference>
<evidence type="ECO:0000313" key="2">
    <source>
        <dbReference type="Proteomes" id="UP000249390"/>
    </source>
</evidence>
<proteinExistence type="predicted"/>
<organism evidence="1 2">
    <name type="scientific">Cuscuta australis</name>
    <dbReference type="NCBI Taxonomy" id="267555"/>
    <lineage>
        <taxon>Eukaryota</taxon>
        <taxon>Viridiplantae</taxon>
        <taxon>Streptophyta</taxon>
        <taxon>Embryophyta</taxon>
        <taxon>Tracheophyta</taxon>
        <taxon>Spermatophyta</taxon>
        <taxon>Magnoliopsida</taxon>
        <taxon>eudicotyledons</taxon>
        <taxon>Gunneridae</taxon>
        <taxon>Pentapetalae</taxon>
        <taxon>asterids</taxon>
        <taxon>lamiids</taxon>
        <taxon>Solanales</taxon>
        <taxon>Convolvulaceae</taxon>
        <taxon>Cuscuteae</taxon>
        <taxon>Cuscuta</taxon>
        <taxon>Cuscuta subgen. Grammica</taxon>
        <taxon>Cuscuta sect. Cleistogrammica</taxon>
    </lineage>
</organism>
<evidence type="ECO:0008006" key="3">
    <source>
        <dbReference type="Google" id="ProtNLM"/>
    </source>
</evidence>
<name>A0A328E7X0_9ASTE</name>
<dbReference type="Proteomes" id="UP000249390">
    <property type="component" value="Unassembled WGS sequence"/>
</dbReference>
<dbReference type="Gene3D" id="3.30.420.10">
    <property type="entry name" value="Ribonuclease H-like superfamily/Ribonuclease H"/>
    <property type="match status" value="1"/>
</dbReference>